<feature type="active site" evidence="9">
    <location>
        <position position="142"/>
    </location>
</feature>
<keyword evidence="6 9" id="KW-0378">Hydrolase</keyword>
<feature type="transmembrane region" description="Helical" evidence="9">
    <location>
        <begin position="25"/>
        <end position="43"/>
    </location>
</feature>
<feature type="transmembrane region" description="Helical" evidence="9">
    <location>
        <begin position="107"/>
        <end position="126"/>
    </location>
</feature>
<name>A0A7Z0D4Y7_9MICO</name>
<comment type="similarity">
    <text evidence="1 9 10">Belongs to the peptidase A8 family.</text>
</comment>
<dbReference type="GO" id="GO:0006508">
    <property type="term" value="P:proteolysis"/>
    <property type="evidence" value="ECO:0007669"/>
    <property type="project" value="UniProtKB-KW"/>
</dbReference>
<accession>A0A7Z0D4Y7</accession>
<comment type="pathway">
    <text evidence="9">Protein modification; lipoprotein biosynthesis (signal peptide cleavage).</text>
</comment>
<evidence type="ECO:0000313" key="11">
    <source>
        <dbReference type="EMBL" id="NYI68982.1"/>
    </source>
</evidence>
<dbReference type="UniPathway" id="UPA00665"/>
<keyword evidence="12" id="KW-1185">Reference proteome</keyword>
<protein>
    <recommendedName>
        <fullName evidence="9">Lipoprotein signal peptidase</fullName>
        <ecNumber evidence="9">3.4.23.36</ecNumber>
    </recommendedName>
    <alternativeName>
        <fullName evidence="9">Prolipoprotein signal peptidase</fullName>
    </alternativeName>
    <alternativeName>
        <fullName evidence="9">Signal peptidase II</fullName>
        <shortName evidence="9">SPase II</shortName>
    </alternativeName>
</protein>
<dbReference type="Pfam" id="PF01252">
    <property type="entry name" value="Peptidase_A8"/>
    <property type="match status" value="1"/>
</dbReference>
<dbReference type="NCBIfam" id="TIGR00077">
    <property type="entry name" value="lspA"/>
    <property type="match status" value="1"/>
</dbReference>
<feature type="transmembrane region" description="Helical" evidence="9">
    <location>
        <begin position="75"/>
        <end position="100"/>
    </location>
</feature>
<dbReference type="GO" id="GO:0005886">
    <property type="term" value="C:plasma membrane"/>
    <property type="evidence" value="ECO:0007669"/>
    <property type="project" value="UniProtKB-SubCell"/>
</dbReference>
<feature type="active site" evidence="9">
    <location>
        <position position="155"/>
    </location>
</feature>
<dbReference type="PANTHER" id="PTHR33695:SF1">
    <property type="entry name" value="LIPOPROTEIN SIGNAL PEPTIDASE"/>
    <property type="match status" value="1"/>
</dbReference>
<evidence type="ECO:0000256" key="8">
    <source>
        <dbReference type="ARBA" id="ARBA00023136"/>
    </source>
</evidence>
<dbReference type="GO" id="GO:0004190">
    <property type="term" value="F:aspartic-type endopeptidase activity"/>
    <property type="evidence" value="ECO:0007669"/>
    <property type="project" value="UniProtKB-UniRule"/>
</dbReference>
<evidence type="ECO:0000256" key="5">
    <source>
        <dbReference type="ARBA" id="ARBA00022750"/>
    </source>
</evidence>
<dbReference type="RefSeq" id="WP_179429249.1">
    <property type="nucleotide sequence ID" value="NZ_JACBZP010000001.1"/>
</dbReference>
<evidence type="ECO:0000256" key="7">
    <source>
        <dbReference type="ARBA" id="ARBA00022989"/>
    </source>
</evidence>
<dbReference type="PRINTS" id="PR00781">
    <property type="entry name" value="LIPOSIGPTASE"/>
</dbReference>
<gene>
    <name evidence="9" type="primary">lspA</name>
    <name evidence="11" type="ORF">BJY26_003288</name>
</gene>
<reference evidence="11 12" key="1">
    <citation type="submission" date="2020-07" db="EMBL/GenBank/DDBJ databases">
        <title>Sequencing the genomes of 1000 actinobacteria strains.</title>
        <authorList>
            <person name="Klenk H.-P."/>
        </authorList>
    </citation>
    <scope>NUCLEOTIDE SEQUENCE [LARGE SCALE GENOMIC DNA]</scope>
    <source>
        <strain evidence="11 12">DSM 26341</strain>
    </source>
</reference>
<dbReference type="InterPro" id="IPR001872">
    <property type="entry name" value="Peptidase_A8"/>
</dbReference>
<organism evidence="11 12">
    <name type="scientific">Spelaeicoccus albus</name>
    <dbReference type="NCBI Taxonomy" id="1280376"/>
    <lineage>
        <taxon>Bacteria</taxon>
        <taxon>Bacillati</taxon>
        <taxon>Actinomycetota</taxon>
        <taxon>Actinomycetes</taxon>
        <taxon>Micrococcales</taxon>
        <taxon>Brevibacteriaceae</taxon>
        <taxon>Spelaeicoccus</taxon>
    </lineage>
</organism>
<evidence type="ECO:0000256" key="6">
    <source>
        <dbReference type="ARBA" id="ARBA00022801"/>
    </source>
</evidence>
<comment type="caution">
    <text evidence="11">The sequence shown here is derived from an EMBL/GenBank/DDBJ whole genome shotgun (WGS) entry which is preliminary data.</text>
</comment>
<evidence type="ECO:0000256" key="10">
    <source>
        <dbReference type="RuleBase" id="RU004181"/>
    </source>
</evidence>
<evidence type="ECO:0000256" key="3">
    <source>
        <dbReference type="ARBA" id="ARBA00022670"/>
    </source>
</evidence>
<dbReference type="EC" id="3.4.23.36" evidence="9"/>
<feature type="transmembrane region" description="Helical" evidence="9">
    <location>
        <begin position="146"/>
        <end position="175"/>
    </location>
</feature>
<evidence type="ECO:0000313" key="12">
    <source>
        <dbReference type="Proteomes" id="UP000539111"/>
    </source>
</evidence>
<comment type="function">
    <text evidence="9">This protein specifically catalyzes the removal of signal peptides from prolipoproteins.</text>
</comment>
<dbReference type="PANTHER" id="PTHR33695">
    <property type="entry name" value="LIPOPROTEIN SIGNAL PEPTIDASE"/>
    <property type="match status" value="1"/>
</dbReference>
<keyword evidence="3 9" id="KW-0645">Protease</keyword>
<evidence type="ECO:0000256" key="2">
    <source>
        <dbReference type="ARBA" id="ARBA00022475"/>
    </source>
</evidence>
<keyword evidence="8 9" id="KW-0472">Membrane</keyword>
<keyword evidence="7 9" id="KW-1133">Transmembrane helix</keyword>
<proteinExistence type="inferred from homology"/>
<keyword evidence="4 9" id="KW-0812">Transmembrane</keyword>
<comment type="subcellular location">
    <subcellularLocation>
        <location evidence="9">Cell membrane</location>
        <topology evidence="9">Multi-pass membrane protein</topology>
    </subcellularLocation>
</comment>
<sequence>MTKTERPAGEGPTDKGAAPPRRRRVLIAVVAFVFAVVIATDQLTKNWATANLEHQPPIPIIDGWVSLLFYRNGGAAFGMGAGATWLFAVVAAAVVVVIVVTARKLGSTGWAISFGLLLAGAGGNLTDRLFRQPGFGEGKVVDFINLHFFICNVADIAITAGAVLFILLSFMGIGLDGTRASARRREESGDA</sequence>
<dbReference type="HAMAP" id="MF_00161">
    <property type="entry name" value="LspA"/>
    <property type="match status" value="1"/>
</dbReference>
<comment type="catalytic activity">
    <reaction evidence="9">
        <text>Release of signal peptides from bacterial membrane prolipoproteins. Hydrolyzes -Xaa-Yaa-Zaa-|-(S,diacylglyceryl)Cys-, in which Xaa is hydrophobic (preferably Leu), and Yaa (Ala or Ser) and Zaa (Gly or Ala) have small, neutral side chains.</text>
        <dbReference type="EC" id="3.4.23.36"/>
    </reaction>
</comment>
<evidence type="ECO:0000256" key="1">
    <source>
        <dbReference type="ARBA" id="ARBA00006139"/>
    </source>
</evidence>
<keyword evidence="2 9" id="KW-1003">Cell membrane</keyword>
<dbReference type="AlphaFoldDB" id="A0A7Z0D4Y7"/>
<dbReference type="Proteomes" id="UP000539111">
    <property type="component" value="Unassembled WGS sequence"/>
</dbReference>
<keyword evidence="5 9" id="KW-0064">Aspartyl protease</keyword>
<evidence type="ECO:0000256" key="4">
    <source>
        <dbReference type="ARBA" id="ARBA00022692"/>
    </source>
</evidence>
<evidence type="ECO:0000256" key="9">
    <source>
        <dbReference type="HAMAP-Rule" id="MF_00161"/>
    </source>
</evidence>
<dbReference type="EMBL" id="JACBZP010000001">
    <property type="protein sequence ID" value="NYI68982.1"/>
    <property type="molecule type" value="Genomic_DNA"/>
</dbReference>